<protein>
    <recommendedName>
        <fullName evidence="4">PQQ-like domain-containing protein</fullName>
    </recommendedName>
</protein>
<feature type="region of interest" description="Disordered" evidence="1">
    <location>
        <begin position="262"/>
        <end position="285"/>
    </location>
</feature>
<evidence type="ECO:0000256" key="1">
    <source>
        <dbReference type="SAM" id="MobiDB-lite"/>
    </source>
</evidence>
<proteinExistence type="predicted"/>
<feature type="region of interest" description="Disordered" evidence="1">
    <location>
        <begin position="1"/>
        <end position="30"/>
    </location>
</feature>
<keyword evidence="3" id="KW-1185">Reference proteome</keyword>
<evidence type="ECO:0008006" key="4">
    <source>
        <dbReference type="Google" id="ProtNLM"/>
    </source>
</evidence>
<dbReference type="AlphaFoldDB" id="A0A1I1ZUB3"/>
<dbReference type="OrthoDB" id="5351919at2"/>
<dbReference type="Proteomes" id="UP000199119">
    <property type="component" value="Unassembled WGS sequence"/>
</dbReference>
<dbReference type="InterPro" id="IPR011047">
    <property type="entry name" value="Quinoprotein_ADH-like_sf"/>
</dbReference>
<gene>
    <name evidence="2" type="ORF">SAMN04489711_101290</name>
</gene>
<dbReference type="EMBL" id="FONX01000001">
    <property type="protein sequence ID" value="SFE34193.1"/>
    <property type="molecule type" value="Genomic_DNA"/>
</dbReference>
<evidence type="ECO:0000313" key="3">
    <source>
        <dbReference type="Proteomes" id="UP000199119"/>
    </source>
</evidence>
<accession>A0A1I1ZUB3</accession>
<organism evidence="2 3">
    <name type="scientific">Paracidovorax wautersii</name>
    <dbReference type="NCBI Taxonomy" id="1177982"/>
    <lineage>
        <taxon>Bacteria</taxon>
        <taxon>Pseudomonadati</taxon>
        <taxon>Pseudomonadota</taxon>
        <taxon>Betaproteobacteria</taxon>
        <taxon>Burkholderiales</taxon>
        <taxon>Comamonadaceae</taxon>
        <taxon>Paracidovorax</taxon>
    </lineage>
</organism>
<feature type="region of interest" description="Disordered" evidence="1">
    <location>
        <begin position="349"/>
        <end position="373"/>
    </location>
</feature>
<reference evidence="3" key="1">
    <citation type="submission" date="2016-10" db="EMBL/GenBank/DDBJ databases">
        <authorList>
            <person name="Varghese N."/>
            <person name="Submissions S."/>
        </authorList>
    </citation>
    <scope>NUCLEOTIDE SEQUENCE [LARGE SCALE GENOMIC DNA]</scope>
    <source>
        <strain evidence="3">DSM 27981</strain>
    </source>
</reference>
<evidence type="ECO:0000313" key="2">
    <source>
        <dbReference type="EMBL" id="SFE34193.1"/>
    </source>
</evidence>
<sequence>MNTPLTPPSTPVADAPPRSPLPGLPALPADGTPLDAASLHQLLRAALPDKSQHKAQGWFGDTDFLLTRTHVDEDGDTYHDGLFLTVWQQWDFWVADAPPPTHASVLRAVAAHASGWLLRRPAARGGFTQLYRRHGADTGGDAHWRPLPEGPGTDGDESAALAACQQAWQGLLGYWRKALAQRQLRYPLRDRLISEWTAERIELLALLPRFAQQAKGGRWAALQGQWQGPLWIGTRPPQPPAAPGLRRLGPQEGAALRLGWRTSAGTASGGDPANAGDSDDGDHEESVACYQLEVAAGREPTHAGSDARLRITYAQRWTDAREPLPPEAVDHTEHLLQLLAQAETHLQRTHAPGTGDDGLGREPNADADADADADAAPWSHALQWLAHDHPLPSPEEEEAHLAPAPPHAPWLALSHAWQTAGRARAARQRRGLPAGADPRALHAERVLALARMIGTAGDGDGDMAASFHRRFAYAPGCYAEQAATRGRRVGPVVWLPGAGGLIAAGVAAAAGTADLQWMGFDLQGTARRVPLSPAQIEAAEAMAAATEDGADGPVQACGPGWMVSGDAHGMLQARDEAAGRPLWQHRVSTTAVTGLAVSPDGRTVVAGTAGGELAVLRKSGGPDPFAEGDSRYVEAVRWLFWNGESEAGIRW</sequence>
<feature type="region of interest" description="Disordered" evidence="1">
    <location>
        <begin position="138"/>
        <end position="157"/>
    </location>
</feature>
<name>A0A1I1ZUB3_9BURK</name>
<dbReference type="RefSeq" id="WP_139222752.1">
    <property type="nucleotide sequence ID" value="NZ_FONX01000001.1"/>
</dbReference>
<feature type="compositionally biased region" description="Pro residues" evidence="1">
    <location>
        <begin position="1"/>
        <end position="10"/>
    </location>
</feature>
<dbReference type="STRING" id="1177982.SAMN04489711_101290"/>
<dbReference type="SUPFAM" id="SSF50998">
    <property type="entry name" value="Quinoprotein alcohol dehydrogenase-like"/>
    <property type="match status" value="1"/>
</dbReference>